<keyword evidence="2" id="KW-0560">Oxidoreductase</keyword>
<evidence type="ECO:0000256" key="1">
    <source>
        <dbReference type="ARBA" id="ARBA00001954"/>
    </source>
</evidence>
<dbReference type="Gene3D" id="2.60.120.620">
    <property type="entry name" value="q2cbj1_9rhob like domain"/>
    <property type="match status" value="1"/>
</dbReference>
<evidence type="ECO:0000313" key="3">
    <source>
        <dbReference type="Proteomes" id="UP001549366"/>
    </source>
</evidence>
<keyword evidence="3" id="KW-1185">Reference proteome</keyword>
<dbReference type="GO" id="GO:0051213">
    <property type="term" value="F:dioxygenase activity"/>
    <property type="evidence" value="ECO:0007669"/>
    <property type="project" value="UniProtKB-KW"/>
</dbReference>
<sequence length="333" mass="37470">MIISEDWKSEYKKNGYLIIKGGVDTRQGEFCSRLNRTLELQAKAIRVPVDDYLRAVCRWDSPNDIVQKFVRELKPKIQPLISSILDRSVEIVRASVIRKHYWAGKATHGHQDAGYWLKNASQAYDISSWIALEDVDESNGALKIIPASHLSGAEPQQDFLSKGFEDPADFWGDKSLTLSMSAGDILLFSPYLWHASHPCSKGRTRTAFVMRWAGIPPIYEAIDTIETEHDSATEFGMSTSGKLLSDSLMMLLQNKGYTATEKREDLICLVLKRNLTNILHDPVRANLALKKLLILTLAKQDHYGNDLGAGIWEEIRDSFVEPCKVLFGEKGDA</sequence>
<keyword evidence="2" id="KW-0223">Dioxygenase</keyword>
<dbReference type="RefSeq" id="WP_354010101.1">
    <property type="nucleotide sequence ID" value="NZ_JBEWTA010000001.1"/>
</dbReference>
<evidence type="ECO:0000313" key="2">
    <source>
        <dbReference type="EMBL" id="MET4755708.1"/>
    </source>
</evidence>
<dbReference type="SUPFAM" id="SSF51197">
    <property type="entry name" value="Clavaminate synthase-like"/>
    <property type="match status" value="1"/>
</dbReference>
<comment type="cofactor">
    <cofactor evidence="1">
        <name>Fe(2+)</name>
        <dbReference type="ChEBI" id="CHEBI:29033"/>
    </cofactor>
</comment>
<organism evidence="2 3">
    <name type="scientific">Endozoicomonas lisbonensis</name>
    <dbReference type="NCBI Taxonomy" id="3120522"/>
    <lineage>
        <taxon>Bacteria</taxon>
        <taxon>Pseudomonadati</taxon>
        <taxon>Pseudomonadota</taxon>
        <taxon>Gammaproteobacteria</taxon>
        <taxon>Oceanospirillales</taxon>
        <taxon>Endozoicomonadaceae</taxon>
        <taxon>Endozoicomonas</taxon>
    </lineage>
</organism>
<dbReference type="EMBL" id="JBEWTB010000002">
    <property type="protein sequence ID" value="MET4755708.1"/>
    <property type="molecule type" value="Genomic_DNA"/>
</dbReference>
<gene>
    <name evidence="2" type="ORF">V5J35_000900</name>
</gene>
<name>A0ABV2SD65_9GAMM</name>
<dbReference type="PANTHER" id="PTHR20883">
    <property type="entry name" value="PHYTANOYL-COA DIOXYGENASE DOMAIN CONTAINING 1"/>
    <property type="match status" value="1"/>
</dbReference>
<dbReference type="Proteomes" id="UP001549366">
    <property type="component" value="Unassembled WGS sequence"/>
</dbReference>
<dbReference type="PANTHER" id="PTHR20883:SF48">
    <property type="entry name" value="ECTOINE DIOXYGENASE"/>
    <property type="match status" value="1"/>
</dbReference>
<reference evidence="2 3" key="1">
    <citation type="submission" date="2024-06" db="EMBL/GenBank/DDBJ databases">
        <title>Genomic Encyclopedia of Type Strains, Phase V (KMG-V): Genome sequencing to study the core and pangenomes of soil and plant-associated prokaryotes.</title>
        <authorList>
            <person name="Whitman W."/>
        </authorList>
    </citation>
    <scope>NUCLEOTIDE SEQUENCE [LARGE SCALE GENOMIC DNA]</scope>
    <source>
        <strain evidence="2 3">NE40</strain>
    </source>
</reference>
<accession>A0ABV2SD65</accession>
<dbReference type="InterPro" id="IPR008775">
    <property type="entry name" value="Phytyl_CoA_dOase-like"/>
</dbReference>
<protein>
    <submittedName>
        <fullName evidence="2">Ectoine hydroxylase-related dioxygenase (Phytanoyl-CoA dioxygenase family)</fullName>
    </submittedName>
</protein>
<comment type="caution">
    <text evidence="2">The sequence shown here is derived from an EMBL/GenBank/DDBJ whole genome shotgun (WGS) entry which is preliminary data.</text>
</comment>
<dbReference type="Pfam" id="PF05721">
    <property type="entry name" value="PhyH"/>
    <property type="match status" value="1"/>
</dbReference>
<proteinExistence type="predicted"/>